<feature type="repeat" description="ANK" evidence="3">
    <location>
        <begin position="130"/>
        <end position="162"/>
    </location>
</feature>
<accession>A0AAE0L0T7</accession>
<evidence type="ECO:0000256" key="3">
    <source>
        <dbReference type="PROSITE-ProRule" id="PRU00023"/>
    </source>
</evidence>
<feature type="repeat" description="ANK" evidence="3">
    <location>
        <begin position="163"/>
        <end position="195"/>
    </location>
</feature>
<protein>
    <submittedName>
        <fullName evidence="5">Uncharacterized protein</fullName>
    </submittedName>
</protein>
<dbReference type="AlphaFoldDB" id="A0AAE0L0T7"/>
<dbReference type="SUPFAM" id="SSF48403">
    <property type="entry name" value="Ankyrin repeat"/>
    <property type="match status" value="1"/>
</dbReference>
<name>A0AAE0L0T7_9CHLO</name>
<dbReference type="InterPro" id="IPR036770">
    <property type="entry name" value="Ankyrin_rpt-contain_sf"/>
</dbReference>
<evidence type="ECO:0000256" key="2">
    <source>
        <dbReference type="ARBA" id="ARBA00023043"/>
    </source>
</evidence>
<proteinExistence type="predicted"/>
<dbReference type="GO" id="GO:0003723">
    <property type="term" value="F:RNA binding"/>
    <property type="evidence" value="ECO:0007669"/>
    <property type="project" value="TreeGrafter"/>
</dbReference>
<dbReference type="GO" id="GO:0006396">
    <property type="term" value="P:RNA processing"/>
    <property type="evidence" value="ECO:0007669"/>
    <property type="project" value="TreeGrafter"/>
</dbReference>
<keyword evidence="1" id="KW-0677">Repeat</keyword>
<evidence type="ECO:0000256" key="1">
    <source>
        <dbReference type="ARBA" id="ARBA00022737"/>
    </source>
</evidence>
<dbReference type="GO" id="GO:0004540">
    <property type="term" value="F:RNA nuclease activity"/>
    <property type="evidence" value="ECO:0007669"/>
    <property type="project" value="TreeGrafter"/>
</dbReference>
<dbReference type="PANTHER" id="PTHR24141:SF1">
    <property type="entry name" value="2-5A-DEPENDENT RIBONUCLEASE"/>
    <property type="match status" value="1"/>
</dbReference>
<dbReference type="Pfam" id="PF12796">
    <property type="entry name" value="Ank_2"/>
    <property type="match status" value="1"/>
</dbReference>
<keyword evidence="6" id="KW-1185">Reference proteome</keyword>
<feature type="region of interest" description="Disordered" evidence="4">
    <location>
        <begin position="309"/>
        <end position="349"/>
    </location>
</feature>
<dbReference type="PROSITE" id="PS50297">
    <property type="entry name" value="ANK_REP_REGION"/>
    <property type="match status" value="2"/>
</dbReference>
<organism evidence="5 6">
    <name type="scientific">Cymbomonas tetramitiformis</name>
    <dbReference type="NCBI Taxonomy" id="36881"/>
    <lineage>
        <taxon>Eukaryota</taxon>
        <taxon>Viridiplantae</taxon>
        <taxon>Chlorophyta</taxon>
        <taxon>Pyramimonadophyceae</taxon>
        <taxon>Pyramimonadales</taxon>
        <taxon>Pyramimonadaceae</taxon>
        <taxon>Cymbomonas</taxon>
    </lineage>
</organism>
<comment type="caution">
    <text evidence="5">The sequence shown here is derived from an EMBL/GenBank/DDBJ whole genome shotgun (WGS) entry which is preliminary data.</text>
</comment>
<dbReference type="Pfam" id="PF00023">
    <property type="entry name" value="Ank"/>
    <property type="match status" value="1"/>
</dbReference>
<dbReference type="Gene3D" id="1.25.40.20">
    <property type="entry name" value="Ankyrin repeat-containing domain"/>
    <property type="match status" value="1"/>
</dbReference>
<feature type="repeat" description="ANK" evidence="3">
    <location>
        <begin position="64"/>
        <end position="96"/>
    </location>
</feature>
<feature type="repeat" description="ANK" evidence="3">
    <location>
        <begin position="97"/>
        <end position="129"/>
    </location>
</feature>
<dbReference type="PANTHER" id="PTHR24141">
    <property type="entry name" value="2-5A-DEPENDENT RIBONUCLEASE"/>
    <property type="match status" value="1"/>
</dbReference>
<dbReference type="Proteomes" id="UP001190700">
    <property type="component" value="Unassembled WGS sequence"/>
</dbReference>
<dbReference type="SMART" id="SM00248">
    <property type="entry name" value="ANK"/>
    <property type="match status" value="4"/>
</dbReference>
<evidence type="ECO:0000313" key="5">
    <source>
        <dbReference type="EMBL" id="KAK3267619.1"/>
    </source>
</evidence>
<dbReference type="InterPro" id="IPR002110">
    <property type="entry name" value="Ankyrin_rpt"/>
</dbReference>
<sequence length="415" mass="46039">MEPTAAERRDEELEQAYNNSRLYKLLSRQHPESWLDREGPNWDKFWKLIAEGTSVINYESPDYGYETTLMAAVASGTPEHVRALLDRGADLNKRNIFGKAAIMYAMQEERLEKLEVLLQGGADVEQADNLGSTPVITAVSKRAPRVLARILEAGAQVDARNRDGMTALQLAAATNRLSCAEVLLQAGASTRAQVTDASDITSDPTWRMEMARRVSRMLPSPEGALYTDYQLLSPQELALVRKAFGCEVLLRNWATREAAFGMFWLLRHGRCTTRSQVEMKQLSKSLEEHHASSLAVALPKLWLAPSAGDQLVPPGEAQRRSDQADSSEEEALPSVRALQPATTSSTGKYVPPCKAGKYVPPCKRNAPQVDVESKLRTTGMHWEELVAMAEAIRFLAEQADEKVTHLVLSNIMVEH</sequence>
<dbReference type="PROSITE" id="PS50088">
    <property type="entry name" value="ANK_REPEAT"/>
    <property type="match status" value="4"/>
</dbReference>
<keyword evidence="2 3" id="KW-0040">ANK repeat</keyword>
<dbReference type="EMBL" id="LGRX02012298">
    <property type="protein sequence ID" value="KAK3267619.1"/>
    <property type="molecule type" value="Genomic_DNA"/>
</dbReference>
<evidence type="ECO:0000256" key="4">
    <source>
        <dbReference type="SAM" id="MobiDB-lite"/>
    </source>
</evidence>
<evidence type="ECO:0000313" key="6">
    <source>
        <dbReference type="Proteomes" id="UP001190700"/>
    </source>
</evidence>
<gene>
    <name evidence="5" type="ORF">CYMTET_23837</name>
</gene>
<reference evidence="5 6" key="1">
    <citation type="journal article" date="2015" name="Genome Biol. Evol.">
        <title>Comparative Genomics of a Bacterivorous Green Alga Reveals Evolutionary Causalities and Consequences of Phago-Mixotrophic Mode of Nutrition.</title>
        <authorList>
            <person name="Burns J.A."/>
            <person name="Paasch A."/>
            <person name="Narechania A."/>
            <person name="Kim E."/>
        </authorList>
    </citation>
    <scope>NUCLEOTIDE SEQUENCE [LARGE SCALE GENOMIC DNA]</scope>
    <source>
        <strain evidence="5 6">PLY_AMNH</strain>
    </source>
</reference>